<dbReference type="PIRSF" id="PIRSF016498">
    <property type="entry name" value="UCP016498"/>
    <property type="match status" value="1"/>
</dbReference>
<dbReference type="InterPro" id="IPR018699">
    <property type="entry name" value="DUF2203"/>
</dbReference>
<accession>A0A6J4S3H5</accession>
<organism evidence="1">
    <name type="scientific">uncultured Solirubrobacteraceae bacterium</name>
    <dbReference type="NCBI Taxonomy" id="1162706"/>
    <lineage>
        <taxon>Bacteria</taxon>
        <taxon>Bacillati</taxon>
        <taxon>Actinomycetota</taxon>
        <taxon>Thermoleophilia</taxon>
        <taxon>Solirubrobacterales</taxon>
        <taxon>Solirubrobacteraceae</taxon>
        <taxon>environmental samples</taxon>
    </lineage>
</organism>
<proteinExistence type="predicted"/>
<evidence type="ECO:0000313" key="1">
    <source>
        <dbReference type="EMBL" id="CAA9488823.1"/>
    </source>
</evidence>
<gene>
    <name evidence="1" type="ORF">AVDCRST_MAG65-1904</name>
</gene>
<evidence type="ECO:0008006" key="2">
    <source>
        <dbReference type="Google" id="ProtNLM"/>
    </source>
</evidence>
<sequence>MEHRRHYTLAQANAMRPWVAERVVRLRAARDRLRRGDSAQFAAEASLSGGGWPGRAYATAATTVTLTLEELDRLDVVVRDADRGVVDFPALRGGEEVYLCWLVGEPAVTHWHALEAGFGGRRRV</sequence>
<dbReference type="AlphaFoldDB" id="A0A6J4S3H5"/>
<name>A0A6J4S3H5_9ACTN</name>
<reference evidence="1" key="1">
    <citation type="submission" date="2020-02" db="EMBL/GenBank/DDBJ databases">
        <authorList>
            <person name="Meier V. D."/>
        </authorList>
    </citation>
    <scope>NUCLEOTIDE SEQUENCE</scope>
    <source>
        <strain evidence="1">AVDCRST_MAG65</strain>
    </source>
</reference>
<dbReference type="EMBL" id="CADCVL010000345">
    <property type="protein sequence ID" value="CAA9488823.1"/>
    <property type="molecule type" value="Genomic_DNA"/>
</dbReference>
<protein>
    <recommendedName>
        <fullName evidence="2">DUF2203 domain-containing protein</fullName>
    </recommendedName>
</protein>
<dbReference type="Pfam" id="PF09969">
    <property type="entry name" value="DUF2203"/>
    <property type="match status" value="1"/>
</dbReference>